<evidence type="ECO:0000313" key="3">
    <source>
        <dbReference type="Proteomes" id="UP000593562"/>
    </source>
</evidence>
<dbReference type="PROSITE" id="PS50144">
    <property type="entry name" value="MATH"/>
    <property type="match status" value="1"/>
</dbReference>
<dbReference type="Pfam" id="PF22486">
    <property type="entry name" value="MATH_2"/>
    <property type="match status" value="1"/>
</dbReference>
<name>A0A7J7CXQ9_TRIWF</name>
<proteinExistence type="predicted"/>
<dbReference type="PANTHER" id="PTHR46162">
    <property type="entry name" value="TRAF-LIKE FAMILY PROTEIN"/>
    <property type="match status" value="1"/>
</dbReference>
<protein>
    <recommendedName>
        <fullName evidence="1">MATH domain-containing protein</fullName>
    </recommendedName>
</protein>
<gene>
    <name evidence="2" type="ORF">HS088_TW13G01699</name>
</gene>
<dbReference type="InterPro" id="IPR002083">
    <property type="entry name" value="MATH/TRAF_dom"/>
</dbReference>
<dbReference type="Gene3D" id="2.60.210.10">
    <property type="entry name" value="Apoptosis, Tumor Necrosis Factor Receptor Associated Protein 2, Chain A"/>
    <property type="match status" value="1"/>
</dbReference>
<dbReference type="EMBL" id="JAAARO010000013">
    <property type="protein sequence ID" value="KAF5738798.1"/>
    <property type="molecule type" value="Genomic_DNA"/>
</dbReference>
<dbReference type="InterPro" id="IPR008974">
    <property type="entry name" value="TRAF-like"/>
</dbReference>
<comment type="caution">
    <text evidence="2">The sequence shown here is derived from an EMBL/GenBank/DDBJ whole genome shotgun (WGS) entry which is preliminary data.</text>
</comment>
<evidence type="ECO:0000259" key="1">
    <source>
        <dbReference type="PROSITE" id="PS50144"/>
    </source>
</evidence>
<dbReference type="AlphaFoldDB" id="A0A7J7CXQ9"/>
<reference evidence="2 3" key="1">
    <citation type="journal article" date="2020" name="Nat. Commun.">
        <title>Genome of Tripterygium wilfordii and identification of cytochrome P450 involved in triptolide biosynthesis.</title>
        <authorList>
            <person name="Tu L."/>
            <person name="Su P."/>
            <person name="Zhang Z."/>
            <person name="Gao L."/>
            <person name="Wang J."/>
            <person name="Hu T."/>
            <person name="Zhou J."/>
            <person name="Zhang Y."/>
            <person name="Zhao Y."/>
            <person name="Liu Y."/>
            <person name="Song Y."/>
            <person name="Tong Y."/>
            <person name="Lu Y."/>
            <person name="Yang J."/>
            <person name="Xu C."/>
            <person name="Jia M."/>
            <person name="Peters R.J."/>
            <person name="Huang L."/>
            <person name="Gao W."/>
        </authorList>
    </citation>
    <scope>NUCLEOTIDE SEQUENCE [LARGE SCALE GENOMIC DNA]</scope>
    <source>
        <strain evidence="3">cv. XIE 37</strain>
        <tissue evidence="2">Leaf</tissue>
    </source>
</reference>
<organism evidence="2 3">
    <name type="scientific">Tripterygium wilfordii</name>
    <name type="common">Thunder God vine</name>
    <dbReference type="NCBI Taxonomy" id="458696"/>
    <lineage>
        <taxon>Eukaryota</taxon>
        <taxon>Viridiplantae</taxon>
        <taxon>Streptophyta</taxon>
        <taxon>Embryophyta</taxon>
        <taxon>Tracheophyta</taxon>
        <taxon>Spermatophyta</taxon>
        <taxon>Magnoliopsida</taxon>
        <taxon>eudicotyledons</taxon>
        <taxon>Gunneridae</taxon>
        <taxon>Pentapetalae</taxon>
        <taxon>rosids</taxon>
        <taxon>fabids</taxon>
        <taxon>Celastrales</taxon>
        <taxon>Celastraceae</taxon>
        <taxon>Tripterygium</taxon>
    </lineage>
</organism>
<evidence type="ECO:0000313" key="2">
    <source>
        <dbReference type="EMBL" id="KAF5738798.1"/>
    </source>
</evidence>
<dbReference type="Proteomes" id="UP000593562">
    <property type="component" value="Unassembled WGS sequence"/>
</dbReference>
<accession>A0A7J7CXQ9</accession>
<keyword evidence="3" id="KW-1185">Reference proteome</keyword>
<dbReference type="PANTHER" id="PTHR46162:SF2">
    <property type="entry name" value="ANKYRIN REPEAT-CONTAINING PROTEIN-RELATED"/>
    <property type="match status" value="1"/>
</dbReference>
<sequence>MQLYPRGKRIGMGTHLSLFLALGDSTTFSRGSKVYAEFTIRILDQVQARHVSGKGNYWFSASSQESGWSKYISLPYFMLPSSGFLVKDSCLVEAEVTVLGIAKPLQ</sequence>
<dbReference type="CDD" id="cd00121">
    <property type="entry name" value="MATH"/>
    <property type="match status" value="1"/>
</dbReference>
<feature type="domain" description="MATH" evidence="1">
    <location>
        <begin position="1"/>
        <end position="96"/>
    </location>
</feature>
<dbReference type="SUPFAM" id="SSF49599">
    <property type="entry name" value="TRAF domain-like"/>
    <property type="match status" value="1"/>
</dbReference>
<dbReference type="InParanoid" id="A0A7J7CXQ9"/>